<comment type="caution">
    <text evidence="5">The sequence shown here is derived from an EMBL/GenBank/DDBJ whole genome shotgun (WGS) entry which is preliminary data.</text>
</comment>
<dbReference type="PRINTS" id="PR01886">
    <property type="entry name" value="PASS1"/>
</dbReference>
<dbReference type="Proteomes" id="UP000700334">
    <property type="component" value="Unassembled WGS sequence"/>
</dbReference>
<keyword evidence="6" id="KW-1185">Reference proteome</keyword>
<reference evidence="5" key="1">
    <citation type="journal article" date="2021" name="Evol. Appl.">
        <title>The genome of the Pyrenean desman and the effects of bottlenecks and inbreeding on the genomic landscape of an endangered species.</title>
        <authorList>
            <person name="Escoda L."/>
            <person name="Castresana J."/>
        </authorList>
    </citation>
    <scope>NUCLEOTIDE SEQUENCE</scope>
    <source>
        <strain evidence="5">IBE-C5619</strain>
    </source>
</reference>
<dbReference type="InterPro" id="IPR013296">
    <property type="entry name" value="HSPB1-associated_protein_1"/>
</dbReference>
<dbReference type="PANTHER" id="PTHR12461">
    <property type="entry name" value="HYPOXIA-INDUCIBLE FACTOR 1 ALPHA INHIBITOR-RELATED"/>
    <property type="match status" value="1"/>
</dbReference>
<evidence type="ECO:0000256" key="1">
    <source>
        <dbReference type="ARBA" id="ARBA00004496"/>
    </source>
</evidence>
<comment type="subcellular location">
    <subcellularLocation>
        <location evidence="1">Cytoplasm</location>
    </subcellularLocation>
</comment>
<feature type="domain" description="JmjC" evidence="4">
    <location>
        <begin position="187"/>
        <end position="359"/>
    </location>
</feature>
<dbReference type="EMBL" id="JAGFMF010012012">
    <property type="protein sequence ID" value="KAG8508545.1"/>
    <property type="molecule type" value="Genomic_DNA"/>
</dbReference>
<evidence type="ECO:0000256" key="2">
    <source>
        <dbReference type="ARBA" id="ARBA00022490"/>
    </source>
</evidence>
<dbReference type="PROSITE" id="PS51184">
    <property type="entry name" value="JMJC"/>
    <property type="match status" value="1"/>
</dbReference>
<evidence type="ECO:0000313" key="6">
    <source>
        <dbReference type="Proteomes" id="UP000700334"/>
    </source>
</evidence>
<name>A0A8J5ZZ35_GALPY</name>
<dbReference type="SMART" id="SM00558">
    <property type="entry name" value="JmjC"/>
    <property type="match status" value="1"/>
</dbReference>
<evidence type="ECO:0000313" key="5">
    <source>
        <dbReference type="EMBL" id="KAG8508545.1"/>
    </source>
</evidence>
<dbReference type="InterPro" id="IPR003347">
    <property type="entry name" value="JmjC_dom"/>
</dbReference>
<dbReference type="SUPFAM" id="SSF51197">
    <property type="entry name" value="Clavaminate synthase-like"/>
    <property type="match status" value="1"/>
</dbReference>
<organism evidence="5 6">
    <name type="scientific">Galemys pyrenaicus</name>
    <name type="common">Iberian desman</name>
    <name type="synonym">Pyrenean desman</name>
    <dbReference type="NCBI Taxonomy" id="202257"/>
    <lineage>
        <taxon>Eukaryota</taxon>
        <taxon>Metazoa</taxon>
        <taxon>Chordata</taxon>
        <taxon>Craniata</taxon>
        <taxon>Vertebrata</taxon>
        <taxon>Euteleostomi</taxon>
        <taxon>Mammalia</taxon>
        <taxon>Eutheria</taxon>
        <taxon>Laurasiatheria</taxon>
        <taxon>Eulipotyphla</taxon>
        <taxon>Talpidae</taxon>
        <taxon>Galemys</taxon>
    </lineage>
</organism>
<keyword evidence="2" id="KW-0963">Cytoplasm</keyword>
<evidence type="ECO:0000256" key="3">
    <source>
        <dbReference type="ARBA" id="ARBA00037342"/>
    </source>
</evidence>
<dbReference type="OrthoDB" id="47172at2759"/>
<proteinExistence type="predicted"/>
<dbReference type="FunFam" id="2.60.120.650:FF:000018">
    <property type="entry name" value="HSPB1-associated protein 1 homolog"/>
    <property type="match status" value="1"/>
</dbReference>
<protein>
    <submittedName>
        <fullName evidence="5">HSPB1-associated protein 1</fullName>
    </submittedName>
</protein>
<dbReference type="Pfam" id="PF13621">
    <property type="entry name" value="Cupin_8"/>
    <property type="match status" value="1"/>
</dbReference>
<accession>A0A8J5ZZ35</accession>
<dbReference type="InterPro" id="IPR041667">
    <property type="entry name" value="Cupin_8"/>
</dbReference>
<dbReference type="Gene3D" id="2.60.120.650">
    <property type="entry name" value="Cupin"/>
    <property type="match status" value="1"/>
</dbReference>
<gene>
    <name evidence="5" type="ORF">J0S82_008270</name>
</gene>
<dbReference type="GO" id="GO:0005737">
    <property type="term" value="C:cytoplasm"/>
    <property type="evidence" value="ECO:0007669"/>
    <property type="project" value="UniProtKB-SubCell"/>
</dbReference>
<comment type="function">
    <text evidence="3">May play a role in cellular stress response.</text>
</comment>
<dbReference type="PANTHER" id="PTHR12461:SF43">
    <property type="entry name" value="HSPB1-ASSOCIATED PROTEIN 1"/>
    <property type="match status" value="1"/>
</dbReference>
<evidence type="ECO:0000259" key="4">
    <source>
        <dbReference type="PROSITE" id="PS51184"/>
    </source>
</evidence>
<dbReference type="AlphaFoldDB" id="A0A8J5ZZ35"/>
<sequence>MQTSPERVRREEAEAESTPVALGLSAALVRLRVQHRIANFCQLAPDLDPVPFSSFGGALVVLAMAAGRGVATVTAPAAGAGEEEGERDKPFTPEKAKEIIMSLQQPAVFCNMVFDWPARHWTAKHLSEALRGKQIRFRMGMKSTDTVPQFETACSYIEATLEEFLTWNCEQSNTSGPLRDYDHSKFWAYADYKYCANLFEDKTDVFQDVIWSDFGFPGRNGRESTLWIGSLGAHTPCHLDSYGCNLVFQVQGRKRWHLFPPEDTPLLYPTRIPYEESSVFSKVNVANPDLKHFPRFQKARRHTVTLYPGQEEDHLARVEEAITRTLVCALKTAEDPHNTGAWLNPTEGEETSHEVNCRYLNGAVSAFLDHCTASRVAEIQAPKPNREYVRKQELNVHNHMEAEGPDSHLTLGAVEQEAVCPFGPDLFPVTPSSEGPSSEKESIIDSDGKNFVGQDGEHSGKLHHTKRQRMMSKSEDAIMEQTSSNSASALCRTFVSTDDLLDCLVNPEVTRIVAQLLIQGRNL</sequence>